<evidence type="ECO:0000313" key="3">
    <source>
        <dbReference type="Proteomes" id="UP000000768"/>
    </source>
</evidence>
<dbReference type="Gramene" id="OQU77859">
    <property type="protein sequence ID" value="OQU77859"/>
    <property type="gene ID" value="SORBI_3009G113200"/>
</dbReference>
<dbReference type="STRING" id="4558.A0A1Z5R2V4"/>
<dbReference type="PANTHER" id="PTHR33824:SF7">
    <property type="entry name" value="POLYKETIDE CYCLASE_DEHYDRASE AND LIPID TRANSPORT SUPERFAMILY PROTEIN"/>
    <property type="match status" value="1"/>
</dbReference>
<evidence type="ECO:0000313" key="2">
    <source>
        <dbReference type="EMBL" id="OQU77859.1"/>
    </source>
</evidence>
<comment type="subcellular location">
    <subcellularLocation>
        <location evidence="1">Nucleus</location>
    </subcellularLocation>
</comment>
<dbReference type="PANTHER" id="PTHR33824">
    <property type="entry name" value="POLYKETIDE CYCLASE/DEHYDRASE AND LIPID TRANSPORT SUPERFAMILY PROTEIN"/>
    <property type="match status" value="1"/>
</dbReference>
<dbReference type="InParanoid" id="A0A1Z5R2V4"/>
<dbReference type="FunCoup" id="A0A1Z5R2V4">
    <property type="interactions" value="791"/>
</dbReference>
<dbReference type="InterPro" id="IPR047137">
    <property type="entry name" value="ORF3"/>
</dbReference>
<evidence type="ECO:0008006" key="4">
    <source>
        <dbReference type="Google" id="ProtNLM"/>
    </source>
</evidence>
<name>A0A1Z5R2V4_SORBI</name>
<sequence>MDWQECTYVSFLPLILPEHKPDLSRWTLKYEVLGWDVEFSWLARNMTPIKNQKTNWQCLQGLPNRCCPVFPKNSSSCRVQVTTVAYEVPEILAPVASVLKLFLESLLLKGLERFATFAKEHNRKIPQA</sequence>
<gene>
    <name evidence="2" type="ORF">SORBI_3009G113200</name>
</gene>
<evidence type="ECO:0000256" key="1">
    <source>
        <dbReference type="ARBA" id="ARBA00004123"/>
    </source>
</evidence>
<proteinExistence type="predicted"/>
<keyword evidence="3" id="KW-1185">Reference proteome</keyword>
<dbReference type="GO" id="GO:0005634">
    <property type="term" value="C:nucleus"/>
    <property type="evidence" value="ECO:0007669"/>
    <property type="project" value="UniProtKB-SubCell"/>
</dbReference>
<reference evidence="3" key="2">
    <citation type="journal article" date="2018" name="Plant J.">
        <title>The Sorghum bicolor reference genome: improved assembly, gene annotations, a transcriptome atlas, and signatures of genome organization.</title>
        <authorList>
            <person name="McCormick R.F."/>
            <person name="Truong S.K."/>
            <person name="Sreedasyam A."/>
            <person name="Jenkins J."/>
            <person name="Shu S."/>
            <person name="Sims D."/>
            <person name="Kennedy M."/>
            <person name="Amirebrahimi M."/>
            <person name="Weers B.D."/>
            <person name="McKinley B."/>
            <person name="Mattison A."/>
            <person name="Morishige D.T."/>
            <person name="Grimwood J."/>
            <person name="Schmutz J."/>
            <person name="Mullet J.E."/>
        </authorList>
    </citation>
    <scope>NUCLEOTIDE SEQUENCE [LARGE SCALE GENOMIC DNA]</scope>
    <source>
        <strain evidence="3">cv. BTx623</strain>
    </source>
</reference>
<organism evidence="2 3">
    <name type="scientific">Sorghum bicolor</name>
    <name type="common">Sorghum</name>
    <name type="synonym">Sorghum vulgare</name>
    <dbReference type="NCBI Taxonomy" id="4558"/>
    <lineage>
        <taxon>Eukaryota</taxon>
        <taxon>Viridiplantae</taxon>
        <taxon>Streptophyta</taxon>
        <taxon>Embryophyta</taxon>
        <taxon>Tracheophyta</taxon>
        <taxon>Spermatophyta</taxon>
        <taxon>Magnoliopsida</taxon>
        <taxon>Liliopsida</taxon>
        <taxon>Poales</taxon>
        <taxon>Poaceae</taxon>
        <taxon>PACMAD clade</taxon>
        <taxon>Panicoideae</taxon>
        <taxon>Andropogonodae</taxon>
        <taxon>Andropogoneae</taxon>
        <taxon>Sorghinae</taxon>
        <taxon>Sorghum</taxon>
    </lineage>
</organism>
<protein>
    <recommendedName>
        <fullName evidence="4">Coenzyme Q-binding protein COQ10 START domain-containing protein</fullName>
    </recommendedName>
</protein>
<dbReference type="AlphaFoldDB" id="A0A1Z5R2V4"/>
<dbReference type="Gene3D" id="3.30.530.20">
    <property type="match status" value="1"/>
</dbReference>
<accession>A0A1Z5R2V4</accession>
<dbReference type="InterPro" id="IPR023393">
    <property type="entry name" value="START-like_dom_sf"/>
</dbReference>
<reference evidence="2 3" key="1">
    <citation type="journal article" date="2009" name="Nature">
        <title>The Sorghum bicolor genome and the diversification of grasses.</title>
        <authorList>
            <person name="Paterson A.H."/>
            <person name="Bowers J.E."/>
            <person name="Bruggmann R."/>
            <person name="Dubchak I."/>
            <person name="Grimwood J."/>
            <person name="Gundlach H."/>
            <person name="Haberer G."/>
            <person name="Hellsten U."/>
            <person name="Mitros T."/>
            <person name="Poliakov A."/>
            <person name="Schmutz J."/>
            <person name="Spannagl M."/>
            <person name="Tang H."/>
            <person name="Wang X."/>
            <person name="Wicker T."/>
            <person name="Bharti A.K."/>
            <person name="Chapman J."/>
            <person name="Feltus F.A."/>
            <person name="Gowik U."/>
            <person name="Grigoriev I.V."/>
            <person name="Lyons E."/>
            <person name="Maher C.A."/>
            <person name="Martis M."/>
            <person name="Narechania A."/>
            <person name="Otillar R.P."/>
            <person name="Penning B.W."/>
            <person name="Salamov A.A."/>
            <person name="Wang Y."/>
            <person name="Zhang L."/>
            <person name="Carpita N.C."/>
            <person name="Freeling M."/>
            <person name="Gingle A.R."/>
            <person name="Hash C.T."/>
            <person name="Keller B."/>
            <person name="Klein P."/>
            <person name="Kresovich S."/>
            <person name="McCann M.C."/>
            <person name="Ming R."/>
            <person name="Peterson D.G."/>
            <person name="Mehboob-ur-Rahman"/>
            <person name="Ware D."/>
            <person name="Westhoff P."/>
            <person name="Mayer K.F."/>
            <person name="Messing J."/>
            <person name="Rokhsar D.S."/>
        </authorList>
    </citation>
    <scope>NUCLEOTIDE SEQUENCE [LARGE SCALE GENOMIC DNA]</scope>
    <source>
        <strain evidence="3">cv. BTx623</strain>
    </source>
</reference>
<dbReference type="EMBL" id="CM000768">
    <property type="protein sequence ID" value="OQU77859.1"/>
    <property type="molecule type" value="Genomic_DNA"/>
</dbReference>
<dbReference type="Proteomes" id="UP000000768">
    <property type="component" value="Chromosome 9"/>
</dbReference>